<evidence type="ECO:0000313" key="2">
    <source>
        <dbReference type="EMBL" id="SDH49251.1"/>
    </source>
</evidence>
<dbReference type="EMBL" id="FNCP01000014">
    <property type="protein sequence ID" value="SDH49251.1"/>
    <property type="molecule type" value="Genomic_DNA"/>
</dbReference>
<dbReference type="GO" id="GO:0003677">
    <property type="term" value="F:DNA binding"/>
    <property type="evidence" value="ECO:0007669"/>
    <property type="project" value="UniProtKB-KW"/>
</dbReference>
<feature type="domain" description="Transcription regulator PadR N-terminal" evidence="1">
    <location>
        <begin position="16"/>
        <end position="88"/>
    </location>
</feature>
<dbReference type="Gene3D" id="1.10.10.10">
    <property type="entry name" value="Winged helix-like DNA-binding domain superfamily/Winged helix DNA-binding domain"/>
    <property type="match status" value="1"/>
</dbReference>
<dbReference type="STRING" id="1121419.SAMN05443529_11433"/>
<dbReference type="Proteomes" id="UP000198656">
    <property type="component" value="Unassembled WGS sequence"/>
</dbReference>
<accession>A0A1G8CUS4</accession>
<protein>
    <submittedName>
        <fullName evidence="2">DNA-binding transcriptional regulator, PadR family</fullName>
    </submittedName>
</protein>
<reference evidence="3" key="1">
    <citation type="submission" date="2016-10" db="EMBL/GenBank/DDBJ databases">
        <authorList>
            <person name="Varghese N."/>
            <person name="Submissions S."/>
        </authorList>
    </citation>
    <scope>NUCLEOTIDE SEQUENCE [LARGE SCALE GENOMIC DNA]</scope>
    <source>
        <strain evidence="3">DSM 8344</strain>
    </source>
</reference>
<sequence>MKIDKGLLGGSTLLLLLSLLAESDRYGYEIIKELEHRSDSTFQFKEGTLYPVLHKLENNGYVRSYMAKGDAGKERKYYQITNQGKKQLVEEKKQWQIYSMAVNKVIGGDAHAFA</sequence>
<gene>
    <name evidence="2" type="ORF">SAMN05443529_11433</name>
</gene>
<evidence type="ECO:0000259" key="1">
    <source>
        <dbReference type="Pfam" id="PF03551"/>
    </source>
</evidence>
<dbReference type="Pfam" id="PF03551">
    <property type="entry name" value="PadR"/>
    <property type="match status" value="1"/>
</dbReference>
<keyword evidence="2" id="KW-0238">DNA-binding</keyword>
<dbReference type="InterPro" id="IPR036388">
    <property type="entry name" value="WH-like_DNA-bd_sf"/>
</dbReference>
<dbReference type="OrthoDB" id="9808017at2"/>
<dbReference type="InterPro" id="IPR052509">
    <property type="entry name" value="Metal_resp_DNA-bind_regulator"/>
</dbReference>
<evidence type="ECO:0000313" key="3">
    <source>
        <dbReference type="Proteomes" id="UP000198656"/>
    </source>
</evidence>
<dbReference type="AlphaFoldDB" id="A0A1G8CUS4"/>
<name>A0A1G8CUS4_9FIRM</name>
<dbReference type="InterPro" id="IPR036390">
    <property type="entry name" value="WH_DNA-bd_sf"/>
</dbReference>
<keyword evidence="3" id="KW-1185">Reference proteome</keyword>
<dbReference type="SUPFAM" id="SSF46785">
    <property type="entry name" value="Winged helix' DNA-binding domain"/>
    <property type="match status" value="1"/>
</dbReference>
<organism evidence="2 3">
    <name type="scientific">Desulfosporosinus hippei DSM 8344</name>
    <dbReference type="NCBI Taxonomy" id="1121419"/>
    <lineage>
        <taxon>Bacteria</taxon>
        <taxon>Bacillati</taxon>
        <taxon>Bacillota</taxon>
        <taxon>Clostridia</taxon>
        <taxon>Eubacteriales</taxon>
        <taxon>Desulfitobacteriaceae</taxon>
        <taxon>Desulfosporosinus</taxon>
    </lineage>
</organism>
<dbReference type="RefSeq" id="WP_034597661.1">
    <property type="nucleotide sequence ID" value="NZ_FNCP01000014.1"/>
</dbReference>
<dbReference type="PANTHER" id="PTHR33169:SF14">
    <property type="entry name" value="TRANSCRIPTIONAL REGULATOR RV3488"/>
    <property type="match status" value="1"/>
</dbReference>
<proteinExistence type="predicted"/>
<dbReference type="PANTHER" id="PTHR33169">
    <property type="entry name" value="PADR-FAMILY TRANSCRIPTIONAL REGULATOR"/>
    <property type="match status" value="1"/>
</dbReference>
<dbReference type="InterPro" id="IPR005149">
    <property type="entry name" value="Tscrpt_reg_PadR_N"/>
</dbReference>